<dbReference type="InterPro" id="IPR012677">
    <property type="entry name" value="Nucleotide-bd_a/b_plait_sf"/>
</dbReference>
<dbReference type="Gene3D" id="3.10.450.50">
    <property type="match status" value="1"/>
</dbReference>
<feature type="region of interest" description="Disordered" evidence="8">
    <location>
        <begin position="290"/>
        <end position="337"/>
    </location>
</feature>
<dbReference type="SUPFAM" id="SSF54427">
    <property type="entry name" value="NTF2-like"/>
    <property type="match status" value="1"/>
</dbReference>
<dbReference type="AlphaFoldDB" id="A0A8J5KNF3"/>
<evidence type="ECO:0000256" key="3">
    <source>
        <dbReference type="ARBA" id="ARBA00022723"/>
    </source>
</evidence>
<evidence type="ECO:0000256" key="7">
    <source>
        <dbReference type="PROSITE-ProRule" id="PRU00176"/>
    </source>
</evidence>
<dbReference type="SUPFAM" id="SSF53720">
    <property type="entry name" value="ALDH-like"/>
    <property type="match status" value="1"/>
</dbReference>
<keyword evidence="6" id="KW-0560">Oxidoreductase</keyword>
<dbReference type="InterPro" id="IPR035979">
    <property type="entry name" value="RBD_domain_sf"/>
</dbReference>
<comment type="caution">
    <text evidence="11">The sequence shown here is derived from an EMBL/GenBank/DDBJ whole genome shotgun (WGS) entry which is preliminary data.</text>
</comment>
<dbReference type="FunFam" id="3.10.450.50:FF:000003">
    <property type="entry name" value="Nuclear transport factor 2 family protein"/>
    <property type="match status" value="1"/>
</dbReference>
<dbReference type="Pfam" id="PF02136">
    <property type="entry name" value="NTF2"/>
    <property type="match status" value="1"/>
</dbReference>
<dbReference type="GO" id="GO:0005829">
    <property type="term" value="C:cytosol"/>
    <property type="evidence" value="ECO:0007669"/>
    <property type="project" value="TreeGrafter"/>
</dbReference>
<evidence type="ECO:0000256" key="2">
    <source>
        <dbReference type="ARBA" id="ARBA00004940"/>
    </source>
</evidence>
<dbReference type="PROSITE" id="PS50177">
    <property type="entry name" value="NTF2_DOMAIN"/>
    <property type="match status" value="1"/>
</dbReference>
<keyword evidence="3" id="KW-0479">Metal-binding</keyword>
<dbReference type="GO" id="GO:1990904">
    <property type="term" value="C:ribonucleoprotein complex"/>
    <property type="evidence" value="ECO:0007669"/>
    <property type="project" value="TreeGrafter"/>
</dbReference>
<organism evidence="11 12">
    <name type="scientific">Zingiber officinale</name>
    <name type="common">Ginger</name>
    <name type="synonym">Amomum zingiber</name>
    <dbReference type="NCBI Taxonomy" id="94328"/>
    <lineage>
        <taxon>Eukaryota</taxon>
        <taxon>Viridiplantae</taxon>
        <taxon>Streptophyta</taxon>
        <taxon>Embryophyta</taxon>
        <taxon>Tracheophyta</taxon>
        <taxon>Spermatophyta</taxon>
        <taxon>Magnoliopsida</taxon>
        <taxon>Liliopsida</taxon>
        <taxon>Zingiberales</taxon>
        <taxon>Zingiberaceae</taxon>
        <taxon>Zingiber</taxon>
    </lineage>
</organism>
<dbReference type="Pfam" id="PF00815">
    <property type="entry name" value="Histidinol_dh"/>
    <property type="match status" value="1"/>
</dbReference>
<dbReference type="InterPro" id="IPR001692">
    <property type="entry name" value="Histidinol_DH_CS"/>
</dbReference>
<accession>A0A8J5KNF3</accession>
<reference evidence="11 12" key="1">
    <citation type="submission" date="2020-08" db="EMBL/GenBank/DDBJ databases">
        <title>Plant Genome Project.</title>
        <authorList>
            <person name="Zhang R.-G."/>
        </authorList>
    </citation>
    <scope>NUCLEOTIDE SEQUENCE [LARGE SCALE GENOMIC DNA]</scope>
    <source>
        <tissue evidence="11">Rhizome</tissue>
    </source>
</reference>
<dbReference type="SUPFAM" id="SSF54928">
    <property type="entry name" value="RNA-binding domain, RBD"/>
    <property type="match status" value="1"/>
</dbReference>
<dbReference type="Pfam" id="PF00076">
    <property type="entry name" value="RRM_1"/>
    <property type="match status" value="1"/>
</dbReference>
<dbReference type="SMART" id="SM00360">
    <property type="entry name" value="RRM"/>
    <property type="match status" value="1"/>
</dbReference>
<dbReference type="GO" id="GO:0003729">
    <property type="term" value="F:mRNA binding"/>
    <property type="evidence" value="ECO:0007669"/>
    <property type="project" value="TreeGrafter"/>
</dbReference>
<dbReference type="InterPro" id="IPR000504">
    <property type="entry name" value="RRM_dom"/>
</dbReference>
<comment type="cofactor">
    <cofactor evidence="1">
        <name>Zn(2+)</name>
        <dbReference type="ChEBI" id="CHEBI:29105"/>
    </cofactor>
</comment>
<dbReference type="InterPro" id="IPR012131">
    <property type="entry name" value="Hstdl_DH"/>
</dbReference>
<dbReference type="Gene3D" id="3.30.70.330">
    <property type="match status" value="1"/>
</dbReference>
<dbReference type="CDD" id="cd00780">
    <property type="entry name" value="NTF2"/>
    <property type="match status" value="1"/>
</dbReference>
<evidence type="ECO:0000259" key="9">
    <source>
        <dbReference type="PROSITE" id="PS50102"/>
    </source>
</evidence>
<keyword evidence="4" id="KW-0862">Zinc</keyword>
<feature type="domain" description="RRM" evidence="9">
    <location>
        <begin position="436"/>
        <end position="513"/>
    </location>
</feature>
<gene>
    <name evidence="11" type="ORF">ZIOFF_060068</name>
</gene>
<dbReference type="PANTHER" id="PTHR10693">
    <property type="entry name" value="RAS GTPASE-ACTIVATING PROTEIN-BINDING PROTEIN"/>
    <property type="match status" value="1"/>
</dbReference>
<keyword evidence="5 7" id="KW-0694">RNA-binding</keyword>
<feature type="region of interest" description="Disordered" evidence="8">
    <location>
        <begin position="511"/>
        <end position="604"/>
    </location>
</feature>
<feature type="compositionally biased region" description="Low complexity" evidence="8">
    <location>
        <begin position="293"/>
        <end position="304"/>
    </location>
</feature>
<feature type="compositionally biased region" description="Polar residues" evidence="8">
    <location>
        <begin position="584"/>
        <end position="595"/>
    </location>
</feature>
<dbReference type="GO" id="GO:0046872">
    <property type="term" value="F:metal ion binding"/>
    <property type="evidence" value="ECO:0007669"/>
    <property type="project" value="UniProtKB-KW"/>
</dbReference>
<evidence type="ECO:0000256" key="8">
    <source>
        <dbReference type="SAM" id="MobiDB-lite"/>
    </source>
</evidence>
<dbReference type="InterPro" id="IPR032710">
    <property type="entry name" value="NTF2-like_dom_sf"/>
</dbReference>
<dbReference type="Gene3D" id="3.40.50.1980">
    <property type="entry name" value="Nitrogenase molybdenum iron protein domain"/>
    <property type="match status" value="1"/>
</dbReference>
<evidence type="ECO:0000256" key="6">
    <source>
        <dbReference type="ARBA" id="ARBA00023002"/>
    </source>
</evidence>
<feature type="domain" description="NTF2" evidence="10">
    <location>
        <begin position="171"/>
        <end position="285"/>
    </location>
</feature>
<dbReference type="EMBL" id="JACMSC010000016">
    <property type="protein sequence ID" value="KAG6483423.1"/>
    <property type="molecule type" value="Genomic_DNA"/>
</dbReference>
<dbReference type="InterPro" id="IPR039539">
    <property type="entry name" value="Ras_GTPase_bind_prot"/>
</dbReference>
<dbReference type="GO" id="GO:0051287">
    <property type="term" value="F:NAD binding"/>
    <property type="evidence" value="ECO:0007669"/>
    <property type="project" value="InterPro"/>
</dbReference>
<keyword evidence="12" id="KW-1185">Reference proteome</keyword>
<dbReference type="UniPathway" id="UPA00031">
    <property type="reaction ID" value="UER00014"/>
</dbReference>
<evidence type="ECO:0000313" key="12">
    <source>
        <dbReference type="Proteomes" id="UP000734854"/>
    </source>
</evidence>
<dbReference type="GO" id="GO:0016616">
    <property type="term" value="F:oxidoreductase activity, acting on the CH-OH group of donors, NAD or NADP as acceptor"/>
    <property type="evidence" value="ECO:0007669"/>
    <property type="project" value="InterPro"/>
</dbReference>
<feature type="region of interest" description="Disordered" evidence="8">
    <location>
        <begin position="397"/>
        <end position="425"/>
    </location>
</feature>
<sequence length="604" mass="65287">MHQPPQIAGCKTIVLATPPGRDGSICKEVLYCAKKAGVTHILKAGGAQAISAMAWGTSSCPKLDFEVVSLYHFGKLNSDRWASWLERVEKFFGSGNQYVTAAKMILQNSEAMVSIDMPAGPSEVLVIADRHANPVHIATDLLSQAEHGPDSQVVLVIAGDGVNVDAILAEVGKAFVQQYYLILQQSPELVHRFYQENSLLSRPDANGEMSLVTTTQAINQKVLSMGAVRAETNTVDAQESLGGGVTVLVTGYLSEVDSIKRGFTQSFFLAPQDKGFFVLNDIFRFVEEDEHQQGNQGCPPQQGPHDLDQTASEDDDKLNSGEVYNPPEDGQFVEHEEPKEEVINEVPNSSHAVVVEPTPVTAQEDMPKKSYASIVKVMKHSALASIPPHMLSKSASVRLESEATTAPSAVPANDVPTTNSVNEESSNAVEAEADGHSIFVKSLPLDATPDQLEQEFKKFGTIMPDGIQVRSHKLQGFCYGFVTFETASAVQKSLEASPIMIGGRPAYVKEKRTTDSRVGNQGRYLSGRGGGLRYDTRGRSSFSGRRAYGRGDYDTPPDFGGRGGGRGRYQNRASDGSYKRVDRINSSSSHGTNASFAIGVPTKN</sequence>
<dbReference type="InterPro" id="IPR016161">
    <property type="entry name" value="Ald_DH/histidinol_DH"/>
</dbReference>
<evidence type="ECO:0008006" key="13">
    <source>
        <dbReference type="Google" id="ProtNLM"/>
    </source>
</evidence>
<evidence type="ECO:0000313" key="11">
    <source>
        <dbReference type="EMBL" id="KAG6483423.1"/>
    </source>
</evidence>
<dbReference type="PANTHER" id="PTHR10693:SF20">
    <property type="entry name" value="AT27578P"/>
    <property type="match status" value="1"/>
</dbReference>
<proteinExistence type="predicted"/>
<protein>
    <recommendedName>
        <fullName evidence="13">Histidinol dehydrogenase</fullName>
    </recommendedName>
</protein>
<evidence type="ECO:0000259" key="10">
    <source>
        <dbReference type="PROSITE" id="PS50177"/>
    </source>
</evidence>
<evidence type="ECO:0000256" key="5">
    <source>
        <dbReference type="ARBA" id="ARBA00022884"/>
    </source>
</evidence>
<dbReference type="InterPro" id="IPR002075">
    <property type="entry name" value="NTF2_dom"/>
</dbReference>
<dbReference type="GO" id="GO:0000105">
    <property type="term" value="P:L-histidine biosynthetic process"/>
    <property type="evidence" value="ECO:0007669"/>
    <property type="project" value="UniProtKB-UniPathway"/>
</dbReference>
<evidence type="ECO:0000256" key="1">
    <source>
        <dbReference type="ARBA" id="ARBA00001947"/>
    </source>
</evidence>
<evidence type="ECO:0000256" key="4">
    <source>
        <dbReference type="ARBA" id="ARBA00022833"/>
    </source>
</evidence>
<dbReference type="PROSITE" id="PS50102">
    <property type="entry name" value="RRM"/>
    <property type="match status" value="1"/>
</dbReference>
<name>A0A8J5KNF3_ZINOF</name>
<dbReference type="InterPro" id="IPR018222">
    <property type="entry name" value="Nuclear_transport_factor_2_euk"/>
</dbReference>
<dbReference type="PROSITE" id="PS00611">
    <property type="entry name" value="HISOL_DEHYDROGENASE"/>
    <property type="match status" value="1"/>
</dbReference>
<dbReference type="Proteomes" id="UP000734854">
    <property type="component" value="Unassembled WGS sequence"/>
</dbReference>
<comment type="pathway">
    <text evidence="2">Amino-acid biosynthesis; L-histidine biosynthesis; L-histidine from 5-phospho-alpha-D-ribose 1-diphosphate: step 9/9.</text>
</comment>